<evidence type="ECO:0000256" key="1">
    <source>
        <dbReference type="SAM" id="Coils"/>
    </source>
</evidence>
<feature type="compositionally biased region" description="Polar residues" evidence="2">
    <location>
        <begin position="24"/>
        <end position="35"/>
    </location>
</feature>
<feature type="compositionally biased region" description="Basic residues" evidence="2">
    <location>
        <begin position="66"/>
        <end position="86"/>
    </location>
</feature>
<evidence type="ECO:0000313" key="3">
    <source>
        <dbReference type="EMBL" id="KAH0742962.1"/>
    </source>
</evidence>
<feature type="region of interest" description="Disordered" evidence="2">
    <location>
        <begin position="1"/>
        <end position="95"/>
    </location>
</feature>
<dbReference type="Proteomes" id="UP000826656">
    <property type="component" value="Unassembled WGS sequence"/>
</dbReference>
<accession>A0ABQ7U7S8</accession>
<feature type="coiled-coil region" evidence="1">
    <location>
        <begin position="221"/>
        <end position="264"/>
    </location>
</feature>
<proteinExistence type="predicted"/>
<sequence length="313" mass="35235">MVESHTKERNRRRRRDLHVPAEEPTSTPQHIGSSETESEDIDRAVAKRTKEAENEWVKTKGDPKSVKKSHVKRDKVTKKAHSKPKSSKGPSTFRSKLREGKSLRIILGVPSLGIRSIEGCKPFSDFVQRATKRGDIKHAGLPKKFLRGEYQLLFEFINKVLVPRSEKRTVASAADLFHMEQLDELEAITGGVPGTVKHMFSPATLLEFECAKGKVKGKSHVSDLLEQQESLKRELNDLTVNLNANELLKTNASLSEEVQALNKKLLQAHGPGPLQSVLVQDNVLYNWKVVVSEIENSSFNKTTRDLIDWRFAS</sequence>
<keyword evidence="1" id="KW-0175">Coiled coil</keyword>
<dbReference type="EMBL" id="JAIVGD010000023">
    <property type="protein sequence ID" value="KAH0742962.1"/>
    <property type="molecule type" value="Genomic_DNA"/>
</dbReference>
<feature type="compositionally biased region" description="Basic and acidic residues" evidence="2">
    <location>
        <begin position="41"/>
        <end position="65"/>
    </location>
</feature>
<evidence type="ECO:0000256" key="2">
    <source>
        <dbReference type="SAM" id="MobiDB-lite"/>
    </source>
</evidence>
<reference evidence="3 4" key="1">
    <citation type="journal article" date="2021" name="bioRxiv">
        <title>Chromosome-scale and haplotype-resolved genome assembly of a tetraploid potato cultivar.</title>
        <authorList>
            <person name="Sun H."/>
            <person name="Jiao W.-B."/>
            <person name="Krause K."/>
            <person name="Campoy J.A."/>
            <person name="Goel M."/>
            <person name="Folz-Donahue K."/>
            <person name="Kukat C."/>
            <person name="Huettel B."/>
            <person name="Schneeberger K."/>
        </authorList>
    </citation>
    <scope>NUCLEOTIDE SEQUENCE [LARGE SCALE GENOMIC DNA]</scope>
    <source>
        <strain evidence="3">SolTubOtavaFocal</strain>
        <tissue evidence="3">Leaves</tissue>
    </source>
</reference>
<name>A0ABQ7U7S8_SOLTU</name>
<protein>
    <submittedName>
        <fullName evidence="3">Uncharacterized protein</fullName>
    </submittedName>
</protein>
<evidence type="ECO:0000313" key="4">
    <source>
        <dbReference type="Proteomes" id="UP000826656"/>
    </source>
</evidence>
<comment type="caution">
    <text evidence="3">The sequence shown here is derived from an EMBL/GenBank/DDBJ whole genome shotgun (WGS) entry which is preliminary data.</text>
</comment>
<organism evidence="3 4">
    <name type="scientific">Solanum tuberosum</name>
    <name type="common">Potato</name>
    <dbReference type="NCBI Taxonomy" id="4113"/>
    <lineage>
        <taxon>Eukaryota</taxon>
        <taxon>Viridiplantae</taxon>
        <taxon>Streptophyta</taxon>
        <taxon>Embryophyta</taxon>
        <taxon>Tracheophyta</taxon>
        <taxon>Spermatophyta</taxon>
        <taxon>Magnoliopsida</taxon>
        <taxon>eudicotyledons</taxon>
        <taxon>Gunneridae</taxon>
        <taxon>Pentapetalae</taxon>
        <taxon>asterids</taxon>
        <taxon>lamiids</taxon>
        <taxon>Solanales</taxon>
        <taxon>Solanaceae</taxon>
        <taxon>Solanoideae</taxon>
        <taxon>Solaneae</taxon>
        <taxon>Solanum</taxon>
    </lineage>
</organism>
<keyword evidence="4" id="KW-1185">Reference proteome</keyword>
<gene>
    <name evidence="3" type="ORF">KY290_030955</name>
</gene>